<reference evidence="4" key="1">
    <citation type="journal article" date="2019" name="Int. J. Syst. Evol. Microbiol.">
        <title>The Global Catalogue of Microorganisms (GCM) 10K type strain sequencing project: providing services to taxonomists for standard genome sequencing and annotation.</title>
        <authorList>
            <consortium name="The Broad Institute Genomics Platform"/>
            <consortium name="The Broad Institute Genome Sequencing Center for Infectious Disease"/>
            <person name="Wu L."/>
            <person name="Ma J."/>
        </authorList>
    </citation>
    <scope>NUCLEOTIDE SEQUENCE [LARGE SCALE GENOMIC DNA]</scope>
    <source>
        <strain evidence="4">JCM 13249</strain>
    </source>
</reference>
<keyword evidence="2" id="KW-0472">Membrane</keyword>
<evidence type="ECO:0008006" key="5">
    <source>
        <dbReference type="Google" id="ProtNLM"/>
    </source>
</evidence>
<dbReference type="EMBL" id="BAAALS010000014">
    <property type="protein sequence ID" value="GAA1757410.1"/>
    <property type="molecule type" value="Genomic_DNA"/>
</dbReference>
<feature type="transmembrane region" description="Helical" evidence="2">
    <location>
        <begin position="122"/>
        <end position="151"/>
    </location>
</feature>
<feature type="transmembrane region" description="Helical" evidence="2">
    <location>
        <begin position="57"/>
        <end position="78"/>
    </location>
</feature>
<dbReference type="Pfam" id="PF14017">
    <property type="entry name" value="DUF4233"/>
    <property type="match status" value="1"/>
</dbReference>
<name>A0ABP4WLB2_9ACTN</name>
<evidence type="ECO:0000313" key="4">
    <source>
        <dbReference type="Proteomes" id="UP001500655"/>
    </source>
</evidence>
<evidence type="ECO:0000256" key="2">
    <source>
        <dbReference type="SAM" id="Phobius"/>
    </source>
</evidence>
<dbReference type="RefSeq" id="WP_344082059.1">
    <property type="nucleotide sequence ID" value="NZ_BAAALS010000014.1"/>
</dbReference>
<feature type="region of interest" description="Disordered" evidence="1">
    <location>
        <begin position="1"/>
        <end position="52"/>
    </location>
</feature>
<dbReference type="Proteomes" id="UP001500655">
    <property type="component" value="Unassembled WGS sequence"/>
</dbReference>
<keyword evidence="2" id="KW-0812">Transmembrane</keyword>
<protein>
    <recommendedName>
        <fullName evidence="5">DUF4233 domain-containing protein</fullName>
    </recommendedName>
</protein>
<proteinExistence type="predicted"/>
<feature type="transmembrane region" description="Helical" evidence="2">
    <location>
        <begin position="90"/>
        <end position="110"/>
    </location>
</feature>
<comment type="caution">
    <text evidence="3">The sequence shown here is derived from an EMBL/GenBank/DDBJ whole genome shotgun (WGS) entry which is preliminary data.</text>
</comment>
<feature type="compositionally biased region" description="Gly residues" evidence="1">
    <location>
        <begin position="29"/>
        <end position="46"/>
    </location>
</feature>
<keyword evidence="4" id="KW-1185">Reference proteome</keyword>
<accession>A0ABP4WLB2</accession>
<evidence type="ECO:0000313" key="3">
    <source>
        <dbReference type="EMBL" id="GAA1757410.1"/>
    </source>
</evidence>
<organism evidence="3 4">
    <name type="scientific">Luedemannella helvata</name>
    <dbReference type="NCBI Taxonomy" id="349315"/>
    <lineage>
        <taxon>Bacteria</taxon>
        <taxon>Bacillati</taxon>
        <taxon>Actinomycetota</taxon>
        <taxon>Actinomycetes</taxon>
        <taxon>Micromonosporales</taxon>
        <taxon>Micromonosporaceae</taxon>
        <taxon>Luedemannella</taxon>
    </lineage>
</organism>
<evidence type="ECO:0000256" key="1">
    <source>
        <dbReference type="SAM" id="MobiDB-lite"/>
    </source>
</evidence>
<keyword evidence="2" id="KW-1133">Transmembrane helix</keyword>
<gene>
    <name evidence="3" type="ORF">GCM10009681_30820</name>
</gene>
<sequence length="160" mass="15899">MSERDGAPDGPDPADRAGPVGGEPVSGAEPGGGLEPGGGGEAGGASGPTSGLRNPGAAVRGVGAGALVAEGLVLLLAIRPMQVLGVHLTGLAITAIIVLAVVCLALAGLLRRAWAWWAGVVVQVALVVCGFVFHASLGVLGVVFGLLWAYVLRVRRSVLR</sequence>
<dbReference type="InterPro" id="IPR025327">
    <property type="entry name" value="DUF4233"/>
</dbReference>